<gene>
    <name evidence="2" type="ORF">NW768_009375</name>
</gene>
<feature type="compositionally biased region" description="Polar residues" evidence="1">
    <location>
        <begin position="340"/>
        <end position="353"/>
    </location>
</feature>
<evidence type="ECO:0000313" key="2">
    <source>
        <dbReference type="EMBL" id="KAJ4125034.1"/>
    </source>
</evidence>
<feature type="compositionally biased region" description="Basic and acidic residues" evidence="1">
    <location>
        <begin position="325"/>
        <end position="339"/>
    </location>
</feature>
<dbReference type="EMBL" id="JAOQBH010000015">
    <property type="protein sequence ID" value="KAJ4125034.1"/>
    <property type="molecule type" value="Genomic_DNA"/>
</dbReference>
<comment type="caution">
    <text evidence="2">The sequence shown here is derived from an EMBL/GenBank/DDBJ whole genome shotgun (WGS) entry which is preliminary data.</text>
</comment>
<feature type="compositionally biased region" description="Basic and acidic residues" evidence="1">
    <location>
        <begin position="227"/>
        <end position="273"/>
    </location>
</feature>
<name>A0ABQ8R3W0_FUSEQ</name>
<reference evidence="2" key="1">
    <citation type="submission" date="2022-09" db="EMBL/GenBank/DDBJ databases">
        <title>Fusarium specimens isolated from Avocado Roots.</title>
        <authorList>
            <person name="Stajich J."/>
            <person name="Roper C."/>
            <person name="Heimlech-Rivalta G."/>
        </authorList>
    </citation>
    <scope>NUCLEOTIDE SEQUENCE</scope>
    <source>
        <strain evidence="2">CF00095</strain>
    </source>
</reference>
<evidence type="ECO:0000313" key="3">
    <source>
        <dbReference type="Proteomes" id="UP001152024"/>
    </source>
</evidence>
<feature type="region of interest" description="Disordered" evidence="1">
    <location>
        <begin position="658"/>
        <end position="685"/>
    </location>
</feature>
<feature type="region of interest" description="Disordered" evidence="1">
    <location>
        <begin position="394"/>
        <end position="419"/>
    </location>
</feature>
<feature type="compositionally biased region" description="Acidic residues" evidence="1">
    <location>
        <begin position="675"/>
        <end position="685"/>
    </location>
</feature>
<feature type="compositionally biased region" description="Basic and acidic residues" evidence="1">
    <location>
        <begin position="55"/>
        <end position="72"/>
    </location>
</feature>
<proteinExistence type="predicted"/>
<feature type="region of interest" description="Disordered" evidence="1">
    <location>
        <begin position="1"/>
        <end position="86"/>
    </location>
</feature>
<evidence type="ECO:0000256" key="1">
    <source>
        <dbReference type="SAM" id="MobiDB-lite"/>
    </source>
</evidence>
<dbReference type="Proteomes" id="UP001152024">
    <property type="component" value="Unassembled WGS sequence"/>
</dbReference>
<organism evidence="2 3">
    <name type="scientific">Fusarium equiseti</name>
    <name type="common">Fusarium scirpi</name>
    <dbReference type="NCBI Taxonomy" id="61235"/>
    <lineage>
        <taxon>Eukaryota</taxon>
        <taxon>Fungi</taxon>
        <taxon>Dikarya</taxon>
        <taxon>Ascomycota</taxon>
        <taxon>Pezizomycotina</taxon>
        <taxon>Sordariomycetes</taxon>
        <taxon>Hypocreomycetidae</taxon>
        <taxon>Hypocreales</taxon>
        <taxon>Nectriaceae</taxon>
        <taxon>Fusarium</taxon>
        <taxon>Fusarium incarnatum-equiseti species complex</taxon>
    </lineage>
</organism>
<feature type="compositionally biased region" description="Polar residues" evidence="1">
    <location>
        <begin position="39"/>
        <end position="50"/>
    </location>
</feature>
<protein>
    <submittedName>
        <fullName evidence="2">Uncharacterized protein</fullName>
    </submittedName>
</protein>
<feature type="compositionally biased region" description="Basic and acidic residues" evidence="1">
    <location>
        <begin position="354"/>
        <end position="365"/>
    </location>
</feature>
<keyword evidence="3" id="KW-1185">Reference proteome</keyword>
<accession>A0ABQ8R3W0</accession>
<feature type="region of interest" description="Disordered" evidence="1">
    <location>
        <begin position="221"/>
        <end position="365"/>
    </location>
</feature>
<sequence length="685" mass="78044">MSQDGGKQAGPDSQEHNPQEMSSQDDGTRSDDQAAELFQQETYSSTTPTAGNHKASREDRVQKPHGWFKEQHPVPPAGDPNRQHLYAHNRPISDDEFAETLQAFNNSTTNAETGARDSLATRQRLRTPPIERARKQVQSLEEQGVQLTDDLEKEIIDNMIHNMGLVPALAEWCKNEADIPVKYANELLKEIDRLKLEMAKQQRDLHEKIASQMKTIEDYQAQKKGREKAEQEIERSQDNREKKKKMLDEQVKRTEKKKKELDKKADANDKLEGLDDSSIPSSEPSVAIPRTPPGTEGLTPASSCSMLVEVGEGKGLQQQVSDLQPKLDEARKDNERLRESNGSVSVKDSTNSRPDTENKINTLEKENEDLKAKLEGQMKEMNQLNQKIAKLQQIEGDQDRSEEMEASDTDAEKSSSERVEYLEKELEQKTREGNRKADKNQVLTSRIAELQIRMRHFHRQAEGKLTRLEELERVNFPTADRLVEAISSENEEFNGKNGLSLVDKINYLNMATFIRTCNYMQLAIRENSDSLAKILMNDAKNWFQFCQEDLAKMDPSVGIQMEASMHILEGARRALITKNKEVTKAGRTSIRRGIHYLNQYPEGPAFGQLRRLAYNVLERTNNEQSMFKKVLKPSAIARKRVQDRIRNDPIMKASELRRPGLHSPLSPSQWGIGNLDEEIPIEEDN</sequence>
<feature type="compositionally biased region" description="Basic and acidic residues" evidence="1">
    <location>
        <begin position="410"/>
        <end position="419"/>
    </location>
</feature>